<accession>A0ABN7WYM9</accession>
<protein>
    <submittedName>
        <fullName evidence="1">29329_t:CDS:1</fullName>
    </submittedName>
</protein>
<comment type="caution">
    <text evidence="1">The sequence shown here is derived from an EMBL/GenBank/DDBJ whole genome shotgun (WGS) entry which is preliminary data.</text>
</comment>
<evidence type="ECO:0000313" key="2">
    <source>
        <dbReference type="Proteomes" id="UP000789901"/>
    </source>
</evidence>
<proteinExistence type="predicted"/>
<dbReference type="Proteomes" id="UP000789901">
    <property type="component" value="Unassembled WGS sequence"/>
</dbReference>
<sequence length="43" mass="4909">CLITDFDVASGAFQRCLVDFTCGFRLWILVVDFGCGFQFHFGR</sequence>
<reference evidence="1 2" key="1">
    <citation type="submission" date="2021-06" db="EMBL/GenBank/DDBJ databases">
        <authorList>
            <person name="Kallberg Y."/>
            <person name="Tangrot J."/>
            <person name="Rosling A."/>
        </authorList>
    </citation>
    <scope>NUCLEOTIDE SEQUENCE [LARGE SCALE GENOMIC DNA]</scope>
    <source>
        <strain evidence="1 2">120-4 pot B 10/14</strain>
    </source>
</reference>
<gene>
    <name evidence="1" type="ORF">GMARGA_LOCUS36733</name>
</gene>
<feature type="non-terminal residue" evidence="1">
    <location>
        <position position="1"/>
    </location>
</feature>
<keyword evidence="2" id="KW-1185">Reference proteome</keyword>
<feature type="non-terminal residue" evidence="1">
    <location>
        <position position="43"/>
    </location>
</feature>
<dbReference type="EMBL" id="CAJVQB010073618">
    <property type="protein sequence ID" value="CAG8843800.1"/>
    <property type="molecule type" value="Genomic_DNA"/>
</dbReference>
<evidence type="ECO:0000313" key="1">
    <source>
        <dbReference type="EMBL" id="CAG8843800.1"/>
    </source>
</evidence>
<name>A0ABN7WYM9_GIGMA</name>
<organism evidence="1 2">
    <name type="scientific">Gigaspora margarita</name>
    <dbReference type="NCBI Taxonomy" id="4874"/>
    <lineage>
        <taxon>Eukaryota</taxon>
        <taxon>Fungi</taxon>
        <taxon>Fungi incertae sedis</taxon>
        <taxon>Mucoromycota</taxon>
        <taxon>Glomeromycotina</taxon>
        <taxon>Glomeromycetes</taxon>
        <taxon>Diversisporales</taxon>
        <taxon>Gigasporaceae</taxon>
        <taxon>Gigaspora</taxon>
    </lineage>
</organism>